<dbReference type="InterPro" id="IPR004839">
    <property type="entry name" value="Aminotransferase_I/II_large"/>
</dbReference>
<feature type="domain" description="Aminotransferase class I/classII large" evidence="7">
    <location>
        <begin position="43"/>
        <end position="398"/>
    </location>
</feature>
<comment type="caution">
    <text evidence="8">The sequence shown here is derived from an EMBL/GenBank/DDBJ whole genome shotgun (WGS) entry which is preliminary data.</text>
</comment>
<dbReference type="InterPro" id="IPR050596">
    <property type="entry name" value="AspAT/PAT-like"/>
</dbReference>
<evidence type="ECO:0000313" key="8">
    <source>
        <dbReference type="EMBL" id="HJC48641.1"/>
    </source>
</evidence>
<dbReference type="EMBL" id="DWWL01000074">
    <property type="protein sequence ID" value="HJC48641.1"/>
    <property type="molecule type" value="Genomic_DNA"/>
</dbReference>
<keyword evidence="3 6" id="KW-0032">Aminotransferase</keyword>
<dbReference type="AlphaFoldDB" id="A0A9D2PEL5"/>
<accession>A0A9D2PEL5</accession>
<dbReference type="GO" id="GO:0008483">
    <property type="term" value="F:transaminase activity"/>
    <property type="evidence" value="ECO:0007669"/>
    <property type="project" value="UniProtKB-KW"/>
</dbReference>
<keyword evidence="4 6" id="KW-0808">Transferase</keyword>
<evidence type="ECO:0000313" key="9">
    <source>
        <dbReference type="Proteomes" id="UP000823883"/>
    </source>
</evidence>
<dbReference type="GO" id="GO:0030170">
    <property type="term" value="F:pyridoxal phosphate binding"/>
    <property type="evidence" value="ECO:0007669"/>
    <property type="project" value="InterPro"/>
</dbReference>
<proteinExistence type="inferred from homology"/>
<comment type="similarity">
    <text evidence="2 6">Belongs to the class-I pyridoxal-phosphate-dependent aminotransferase family.</text>
</comment>
<dbReference type="InterPro" id="IPR004838">
    <property type="entry name" value="NHTrfase_class1_PyrdxlP-BS"/>
</dbReference>
<evidence type="ECO:0000256" key="3">
    <source>
        <dbReference type="ARBA" id="ARBA00022576"/>
    </source>
</evidence>
<keyword evidence="5" id="KW-0663">Pyridoxal phosphate</keyword>
<dbReference type="InterPro" id="IPR015421">
    <property type="entry name" value="PyrdxlP-dep_Trfase_major"/>
</dbReference>
<dbReference type="EC" id="2.6.1.-" evidence="6"/>
<reference evidence="8" key="2">
    <citation type="submission" date="2021-04" db="EMBL/GenBank/DDBJ databases">
        <authorList>
            <person name="Gilroy R."/>
        </authorList>
    </citation>
    <scope>NUCLEOTIDE SEQUENCE</scope>
    <source>
        <strain evidence="8">CHK183-5548</strain>
    </source>
</reference>
<evidence type="ECO:0000256" key="1">
    <source>
        <dbReference type="ARBA" id="ARBA00001933"/>
    </source>
</evidence>
<evidence type="ECO:0000256" key="4">
    <source>
        <dbReference type="ARBA" id="ARBA00022679"/>
    </source>
</evidence>
<dbReference type="Gene3D" id="3.90.1150.10">
    <property type="entry name" value="Aspartate Aminotransferase, domain 1"/>
    <property type="match status" value="1"/>
</dbReference>
<dbReference type="Gene3D" id="3.40.640.10">
    <property type="entry name" value="Type I PLP-dependent aspartate aminotransferase-like (Major domain)"/>
    <property type="match status" value="1"/>
</dbReference>
<gene>
    <name evidence="8" type="ORF">IAA04_11365</name>
</gene>
<dbReference type="PANTHER" id="PTHR46383">
    <property type="entry name" value="ASPARTATE AMINOTRANSFERASE"/>
    <property type="match status" value="1"/>
</dbReference>
<dbReference type="CDD" id="cd00609">
    <property type="entry name" value="AAT_like"/>
    <property type="match status" value="1"/>
</dbReference>
<dbReference type="Pfam" id="PF00155">
    <property type="entry name" value="Aminotran_1_2"/>
    <property type="match status" value="1"/>
</dbReference>
<dbReference type="InterPro" id="IPR015424">
    <property type="entry name" value="PyrdxlP-dep_Trfase"/>
</dbReference>
<dbReference type="Proteomes" id="UP000823883">
    <property type="component" value="Unassembled WGS sequence"/>
</dbReference>
<dbReference type="InterPro" id="IPR015422">
    <property type="entry name" value="PyrdxlP-dep_Trfase_small"/>
</dbReference>
<reference evidence="8" key="1">
    <citation type="journal article" date="2021" name="PeerJ">
        <title>Extensive microbial diversity within the chicken gut microbiome revealed by metagenomics and culture.</title>
        <authorList>
            <person name="Gilroy R."/>
            <person name="Ravi A."/>
            <person name="Getino M."/>
            <person name="Pursley I."/>
            <person name="Horton D.L."/>
            <person name="Alikhan N.F."/>
            <person name="Baker D."/>
            <person name="Gharbi K."/>
            <person name="Hall N."/>
            <person name="Watson M."/>
            <person name="Adriaenssens E.M."/>
            <person name="Foster-Nyarko E."/>
            <person name="Jarju S."/>
            <person name="Secka A."/>
            <person name="Antonio M."/>
            <person name="Oren A."/>
            <person name="Chaudhuri R.R."/>
            <person name="La Ragione R."/>
            <person name="Hildebrand F."/>
            <person name="Pallen M.J."/>
        </authorList>
    </citation>
    <scope>NUCLEOTIDE SEQUENCE</scope>
    <source>
        <strain evidence="8">CHK183-5548</strain>
    </source>
</reference>
<dbReference type="GO" id="GO:0006520">
    <property type="term" value="P:amino acid metabolic process"/>
    <property type="evidence" value="ECO:0007669"/>
    <property type="project" value="InterPro"/>
</dbReference>
<organism evidence="8 9">
    <name type="scientific">Candidatus Lachnoclostridium pullistercoris</name>
    <dbReference type="NCBI Taxonomy" id="2838632"/>
    <lineage>
        <taxon>Bacteria</taxon>
        <taxon>Bacillati</taxon>
        <taxon>Bacillota</taxon>
        <taxon>Clostridia</taxon>
        <taxon>Lachnospirales</taxon>
        <taxon>Lachnospiraceae</taxon>
    </lineage>
</organism>
<evidence type="ECO:0000256" key="2">
    <source>
        <dbReference type="ARBA" id="ARBA00007441"/>
    </source>
</evidence>
<comment type="cofactor">
    <cofactor evidence="1 6">
        <name>pyridoxal 5'-phosphate</name>
        <dbReference type="ChEBI" id="CHEBI:597326"/>
    </cofactor>
</comment>
<evidence type="ECO:0000256" key="6">
    <source>
        <dbReference type="RuleBase" id="RU000481"/>
    </source>
</evidence>
<evidence type="ECO:0000256" key="5">
    <source>
        <dbReference type="ARBA" id="ARBA00022898"/>
    </source>
</evidence>
<sequence length="407" mass="45162">MSGRRRTREELIDLKPVFDSSAIRFDILRQRAYNLRWAEQEEGVIPLTAADMDFPCAPEIVKAVTDYAQAGYFSYAPKMGFPEFKKSISRMLNEKKKEPIPPELILPIDSAARAMSVIAKAVLKPGDEAIVCDPVDYLFKTSMEAAGAKIVLFPMEIRDGAIDFSRLEQYITPKTKMFGLCNPHNPLGMCYPLKDLDHILKLSEKYGFYIMNDEIWSDIIYSDAQFHSILELGAARNARTLSVFGFSKSYGLAGLRVGCLYAASPELFARAAEASQADSTIGGISSLSQAAGIACLDQCGYWLDAFLKHLEGNRDYALKRLNSMPGIRCRKPDATFVLFPDISSLPMTALEFTEFARKEYKVAVVPGGETFFGPGSEGHIRICLATSREVLAEGLNRLERAVLAVSR</sequence>
<evidence type="ECO:0000259" key="7">
    <source>
        <dbReference type="Pfam" id="PF00155"/>
    </source>
</evidence>
<protein>
    <recommendedName>
        <fullName evidence="6">Aminotransferase</fullName>
        <ecNumber evidence="6">2.6.1.-</ecNumber>
    </recommendedName>
</protein>
<name>A0A9D2PEL5_9FIRM</name>
<dbReference type="SUPFAM" id="SSF53383">
    <property type="entry name" value="PLP-dependent transferases"/>
    <property type="match status" value="1"/>
</dbReference>
<dbReference type="PROSITE" id="PS00105">
    <property type="entry name" value="AA_TRANSFER_CLASS_1"/>
    <property type="match status" value="1"/>
</dbReference>
<dbReference type="PANTHER" id="PTHR46383:SF1">
    <property type="entry name" value="ASPARTATE AMINOTRANSFERASE"/>
    <property type="match status" value="1"/>
</dbReference>